<keyword evidence="2" id="KW-1185">Reference proteome</keyword>
<evidence type="ECO:0000313" key="2">
    <source>
        <dbReference type="Proteomes" id="UP000006054"/>
    </source>
</evidence>
<dbReference type="Proteomes" id="UP000006054">
    <property type="component" value="Chromosome"/>
</dbReference>
<dbReference type="KEGG" id="fli:Fleli_3695"/>
<evidence type="ECO:0000313" key="1">
    <source>
        <dbReference type="EMBL" id="AFM06008.1"/>
    </source>
</evidence>
<dbReference type="HOGENOM" id="CLU_1683976_0_0_10"/>
<proteinExistence type="predicted"/>
<protein>
    <submittedName>
        <fullName evidence="1">Uncharacterized protein</fullName>
    </submittedName>
</protein>
<accession>I4APX3</accession>
<name>I4APX3_BERLS</name>
<gene>
    <name evidence="1" type="ordered locus">Fleli_3695</name>
</gene>
<dbReference type="AlphaFoldDB" id="I4APX3"/>
<reference evidence="2" key="1">
    <citation type="submission" date="2012-06" db="EMBL/GenBank/DDBJ databases">
        <title>The complete genome of Flexibacter litoralis DSM 6794.</title>
        <authorList>
            <person name="Lucas S."/>
            <person name="Copeland A."/>
            <person name="Lapidus A."/>
            <person name="Glavina del Rio T."/>
            <person name="Dalin E."/>
            <person name="Tice H."/>
            <person name="Bruce D."/>
            <person name="Goodwin L."/>
            <person name="Pitluck S."/>
            <person name="Peters L."/>
            <person name="Ovchinnikova G."/>
            <person name="Lu M."/>
            <person name="Kyrpides N."/>
            <person name="Mavromatis K."/>
            <person name="Ivanova N."/>
            <person name="Brettin T."/>
            <person name="Detter J.C."/>
            <person name="Han C."/>
            <person name="Larimer F."/>
            <person name="Land M."/>
            <person name="Hauser L."/>
            <person name="Markowitz V."/>
            <person name="Cheng J.-F."/>
            <person name="Hugenholtz P."/>
            <person name="Woyke T."/>
            <person name="Wu D."/>
            <person name="Spring S."/>
            <person name="Lang E."/>
            <person name="Kopitz M."/>
            <person name="Brambilla E."/>
            <person name="Klenk H.-P."/>
            <person name="Eisen J.A."/>
        </authorList>
    </citation>
    <scope>NUCLEOTIDE SEQUENCE [LARGE SCALE GENOMIC DNA]</scope>
    <source>
        <strain evidence="2">ATCC 23117 / DSM 6794 / NBRC 15988 / NCIMB 1366 / Sio-4</strain>
    </source>
</reference>
<sequence length="156" mass="18421">MTNTDYYKLSFEERYSLRRINNLLEEENLENKIDGARFAHDFFEYERHTKLGVSFLMNTLISNLVKNNNSDELNSEIIRALEVGIWEQPDKNEININAYISFLKRNDVSEMTIAQGIMLLTSSNYKEKFELFQYYINHKSSLIRNAVEKGLNYSNL</sequence>
<dbReference type="RefSeq" id="WP_014799432.1">
    <property type="nucleotide sequence ID" value="NC_018018.1"/>
</dbReference>
<dbReference type="EMBL" id="CP003345">
    <property type="protein sequence ID" value="AFM06008.1"/>
    <property type="molecule type" value="Genomic_DNA"/>
</dbReference>
<organism evidence="1 2">
    <name type="scientific">Bernardetia litoralis (strain ATCC 23117 / DSM 6794 / NBRC 15988 / NCIMB 1366 / Fx l1 / Sio-4)</name>
    <name type="common">Flexibacter litoralis</name>
    <dbReference type="NCBI Taxonomy" id="880071"/>
    <lineage>
        <taxon>Bacteria</taxon>
        <taxon>Pseudomonadati</taxon>
        <taxon>Bacteroidota</taxon>
        <taxon>Cytophagia</taxon>
        <taxon>Cytophagales</taxon>
        <taxon>Bernardetiaceae</taxon>
        <taxon>Bernardetia</taxon>
    </lineage>
</organism>